<proteinExistence type="predicted"/>
<protein>
    <submittedName>
        <fullName evidence="1">Uncharacterized protein</fullName>
    </submittedName>
</protein>
<evidence type="ECO:0000313" key="1">
    <source>
        <dbReference type="EMBL" id="KAK8212868.1"/>
    </source>
</evidence>
<dbReference type="Proteomes" id="UP001320706">
    <property type="component" value="Unassembled WGS sequence"/>
</dbReference>
<gene>
    <name evidence="1" type="ORF">M8818_003033</name>
</gene>
<accession>A0ACC3SGC2</accession>
<dbReference type="EMBL" id="JAMKPW020000012">
    <property type="protein sequence ID" value="KAK8212868.1"/>
    <property type="molecule type" value="Genomic_DNA"/>
</dbReference>
<evidence type="ECO:0000313" key="2">
    <source>
        <dbReference type="Proteomes" id="UP001320706"/>
    </source>
</evidence>
<sequence>MPSLPRPAPLHPEQAKPQLQSQPSHSKAPSPSPIFELEGSAPDLPSHLPDLPLPTPFSFSSSSGMSATLPIPTPYSEISSISTSSLRPSPLNFSRPRPGGRGKSQHSFVLGGNQGGYGRNSGDGGARRSADVGGGGWKWDREQSRDEGVGEVKKRPSTSDGTVPLVVPLRERRRSSVDTVDLTQDVSVARGGVQMRWKGYGDRGDGDGDGGGNADDGIEDGAVRNSADTYDLDLDLALPPAIPPRGPRHATQGLADEHIQNLYANTDLEDASDTETETETETETDKDSLPAARVDSYDPIDVPPSFLPRLTRLPPDPRRPSLESFDSAAPPPIRSLPSQSTFGSSSIRGRRPSIESFDSVAPPPISTVRTHSSSQVNLNLRSPGQSKIPSTPAWGGNGKSKDKGKGKGKGKETARSMQPDYTAPTPQTWIYRPYFLSDSAASTTSLDSQATTTTHETQHTHHTADSLESGHTADTEAADGDGDADADTASLSNSSMSDFAFDGQWGWNPRRPAEGARTADASRQRWSNPQNVLHTPGAVPAPLAVHGGVPGGARRVDGGAKRTGTGEGDGEKEVVTVDGGEGVAGAGGVPRLGRTGNGSGAVGTRKGMKVLKKVASNTSADSNGTNTSNHSQTSSTNQNPDSTTRTTAPAPPPKHPRIIKRTSFSQMSEHIDLFSSTQTSTSLSDSGSGSLSSGSKEWRASDADTSGLSVEQIHKLRKKGINPALWAEMQAAKKGGKKGARARVGVLGGNAFIG</sequence>
<comment type="caution">
    <text evidence="1">The sequence shown here is derived from an EMBL/GenBank/DDBJ whole genome shotgun (WGS) entry which is preliminary data.</text>
</comment>
<keyword evidence="2" id="KW-1185">Reference proteome</keyword>
<reference evidence="1" key="1">
    <citation type="submission" date="2024-02" db="EMBL/GenBank/DDBJ databases">
        <title>Metagenome Assembled Genome of Zalaria obscura JY119.</title>
        <authorList>
            <person name="Vighnesh L."/>
            <person name="Jagadeeshwari U."/>
            <person name="Venkata Ramana C."/>
            <person name="Sasikala C."/>
        </authorList>
    </citation>
    <scope>NUCLEOTIDE SEQUENCE</scope>
    <source>
        <strain evidence="1">JY119</strain>
    </source>
</reference>
<name>A0ACC3SGC2_9PEZI</name>
<organism evidence="1 2">
    <name type="scientific">Zalaria obscura</name>
    <dbReference type="NCBI Taxonomy" id="2024903"/>
    <lineage>
        <taxon>Eukaryota</taxon>
        <taxon>Fungi</taxon>
        <taxon>Dikarya</taxon>
        <taxon>Ascomycota</taxon>
        <taxon>Pezizomycotina</taxon>
        <taxon>Dothideomycetes</taxon>
        <taxon>Dothideomycetidae</taxon>
        <taxon>Dothideales</taxon>
        <taxon>Zalariaceae</taxon>
        <taxon>Zalaria</taxon>
    </lineage>
</organism>